<protein>
    <submittedName>
        <fullName evidence="1">Uncharacterized protein</fullName>
    </submittedName>
</protein>
<evidence type="ECO:0000313" key="1">
    <source>
        <dbReference type="EMBL" id="RHD79691.1"/>
    </source>
</evidence>
<organism evidence="1 2">
    <name type="scientific">Phocaeicola vulgatus</name>
    <name type="common">Bacteroides vulgatus</name>
    <dbReference type="NCBI Taxonomy" id="821"/>
    <lineage>
        <taxon>Bacteria</taxon>
        <taxon>Pseudomonadati</taxon>
        <taxon>Bacteroidota</taxon>
        <taxon>Bacteroidia</taxon>
        <taxon>Bacteroidales</taxon>
        <taxon>Bacteroidaceae</taxon>
        <taxon>Phocaeicola</taxon>
    </lineage>
</organism>
<reference evidence="1 2" key="1">
    <citation type="submission" date="2018-08" db="EMBL/GenBank/DDBJ databases">
        <title>A genome reference for cultivated species of the human gut microbiota.</title>
        <authorList>
            <person name="Zou Y."/>
            <person name="Xue W."/>
            <person name="Luo G."/>
        </authorList>
    </citation>
    <scope>NUCLEOTIDE SEQUENCE [LARGE SCALE GENOMIC DNA]</scope>
    <source>
        <strain evidence="1 2">AM30-40</strain>
    </source>
</reference>
<dbReference type="AlphaFoldDB" id="A0A414H892"/>
<dbReference type="EMBL" id="QSJM01000029">
    <property type="protein sequence ID" value="RHD79691.1"/>
    <property type="molecule type" value="Genomic_DNA"/>
</dbReference>
<name>A0A414H892_PHOVU</name>
<comment type="caution">
    <text evidence="1">The sequence shown here is derived from an EMBL/GenBank/DDBJ whole genome shotgun (WGS) entry which is preliminary data.</text>
</comment>
<evidence type="ECO:0000313" key="2">
    <source>
        <dbReference type="Proteomes" id="UP000283429"/>
    </source>
</evidence>
<dbReference type="Proteomes" id="UP000283429">
    <property type="component" value="Unassembled WGS sequence"/>
</dbReference>
<sequence>MKIPFEHAVLQNPTSRFLPVQSRIYTKSRILWHYIFMPTFPMFPKTGLTRKKRKSSESLYIHENRKYVYLWLGNVL</sequence>
<gene>
    <name evidence="1" type="ORF">DW783_10840</name>
</gene>
<proteinExistence type="predicted"/>
<accession>A0A414H892</accession>